<comment type="caution">
    <text evidence="2">The sequence shown here is derived from an EMBL/GenBank/DDBJ whole genome shotgun (WGS) entry which is preliminary data.</text>
</comment>
<feature type="region of interest" description="Disordered" evidence="1">
    <location>
        <begin position="1"/>
        <end position="35"/>
    </location>
</feature>
<name>A0ABU1AW82_9BACT</name>
<reference evidence="2 3" key="1">
    <citation type="submission" date="2023-04" db="EMBL/GenBank/DDBJ databases">
        <title>A novel bacteria isolated from coastal sediment.</title>
        <authorList>
            <person name="Liu X.-J."/>
            <person name="Du Z.-J."/>
        </authorList>
    </citation>
    <scope>NUCLEOTIDE SEQUENCE [LARGE SCALE GENOMIC DNA]</scope>
    <source>
        <strain evidence="2 3">SDUM461003</strain>
    </source>
</reference>
<organism evidence="2 3">
    <name type="scientific">Thalassobacterium maritimum</name>
    <dbReference type="NCBI Taxonomy" id="3041265"/>
    <lineage>
        <taxon>Bacteria</taxon>
        <taxon>Pseudomonadati</taxon>
        <taxon>Verrucomicrobiota</taxon>
        <taxon>Opitutia</taxon>
        <taxon>Puniceicoccales</taxon>
        <taxon>Coraliomargaritaceae</taxon>
        <taxon>Thalassobacterium</taxon>
    </lineage>
</organism>
<keyword evidence="3" id="KW-1185">Reference proteome</keyword>
<feature type="compositionally biased region" description="Basic and acidic residues" evidence="1">
    <location>
        <begin position="12"/>
        <end position="34"/>
    </location>
</feature>
<gene>
    <name evidence="2" type="ORF">QEH52_12855</name>
</gene>
<protein>
    <submittedName>
        <fullName evidence="2">Uncharacterized protein</fullName>
    </submittedName>
</protein>
<evidence type="ECO:0000313" key="3">
    <source>
        <dbReference type="Proteomes" id="UP001225316"/>
    </source>
</evidence>
<dbReference type="Proteomes" id="UP001225316">
    <property type="component" value="Unassembled WGS sequence"/>
</dbReference>
<proteinExistence type="predicted"/>
<evidence type="ECO:0000313" key="2">
    <source>
        <dbReference type="EMBL" id="MDQ8208405.1"/>
    </source>
</evidence>
<dbReference type="RefSeq" id="WP_308950978.1">
    <property type="nucleotide sequence ID" value="NZ_JARXHW010000030.1"/>
</dbReference>
<sequence length="60" mass="7047">MKHSKTKSSQNSKEKKPMNESEKKPMEASKEKPWMKRYPSCEEVIADQAQRRLSHLATEK</sequence>
<accession>A0ABU1AW82</accession>
<dbReference type="EMBL" id="JARXHW010000030">
    <property type="protein sequence ID" value="MDQ8208405.1"/>
    <property type="molecule type" value="Genomic_DNA"/>
</dbReference>
<evidence type="ECO:0000256" key="1">
    <source>
        <dbReference type="SAM" id="MobiDB-lite"/>
    </source>
</evidence>